<dbReference type="RefSeq" id="WP_392820289.1">
    <property type="nucleotide sequence ID" value="NZ_JBICYV010000014.1"/>
</dbReference>
<dbReference type="SUPFAM" id="SSF51556">
    <property type="entry name" value="Metallo-dependent hydrolases"/>
    <property type="match status" value="1"/>
</dbReference>
<dbReference type="PROSITE" id="PS51318">
    <property type="entry name" value="TAT"/>
    <property type="match status" value="1"/>
</dbReference>
<dbReference type="Proteomes" id="UP001604267">
    <property type="component" value="Unassembled WGS sequence"/>
</dbReference>
<dbReference type="Pfam" id="PF07676">
    <property type="entry name" value="PD40"/>
    <property type="match status" value="6"/>
</dbReference>
<dbReference type="EMBL" id="JBICYV010000014">
    <property type="protein sequence ID" value="MFG3014053.1"/>
    <property type="molecule type" value="Genomic_DNA"/>
</dbReference>
<gene>
    <name evidence="3" type="ORF">ACGFZB_27250</name>
</gene>
<dbReference type="InterPro" id="IPR051781">
    <property type="entry name" value="Metallo-dep_Hydrolase"/>
</dbReference>
<dbReference type="SUPFAM" id="SSF51338">
    <property type="entry name" value="Composite domain of metallo-dependent hydrolases"/>
    <property type="match status" value="2"/>
</dbReference>
<feature type="domain" description="Amidohydrolase-related" evidence="2">
    <location>
        <begin position="722"/>
        <end position="1055"/>
    </location>
</feature>
<proteinExistence type="predicted"/>
<organism evidence="3 4">
    <name type="scientific">Streptomyces cinerochromogenes</name>
    <dbReference type="NCBI Taxonomy" id="66422"/>
    <lineage>
        <taxon>Bacteria</taxon>
        <taxon>Bacillati</taxon>
        <taxon>Actinomycetota</taxon>
        <taxon>Actinomycetes</taxon>
        <taxon>Kitasatosporales</taxon>
        <taxon>Streptomycetaceae</taxon>
        <taxon>Streptomyces</taxon>
    </lineage>
</organism>
<dbReference type="Gene3D" id="2.30.40.10">
    <property type="entry name" value="Urease, subunit C, domain 1"/>
    <property type="match status" value="2"/>
</dbReference>
<name>A0ABW7BA36_9ACTN</name>
<accession>A0ABW7BA36</accession>
<evidence type="ECO:0000313" key="3">
    <source>
        <dbReference type="EMBL" id="MFG3014053.1"/>
    </source>
</evidence>
<dbReference type="PANTHER" id="PTHR43135">
    <property type="entry name" value="ALPHA-D-RIBOSE 1-METHYLPHOSPHONATE 5-TRIPHOSPHATE DIPHOSPHATASE"/>
    <property type="match status" value="1"/>
</dbReference>
<feature type="region of interest" description="Disordered" evidence="1">
    <location>
        <begin position="1"/>
        <end position="45"/>
    </location>
</feature>
<dbReference type="InterPro" id="IPR011059">
    <property type="entry name" value="Metal-dep_hydrolase_composite"/>
</dbReference>
<protein>
    <submittedName>
        <fullName evidence="3">Amidohydrolase family protein</fullName>
    </submittedName>
</protein>
<sequence>MTTTAPEFPGEPSDEEPTDPLAGGVPARLHPAGPDGTPAGGLPAGVTRRGFLSTAALGGAGAALVAFSASPAAAASPSAPSPDGFGARGPYSQTLTFTTGTNASATVSPDGDRLVIEVQGVLWALPRSGGTAIALTAPELEPTRPAWSPDGSLIAFCSYKGGGFHVWTMAPNGSNPRRLTSGPWDDRGVSWSPDGTRIAFASERGGDPVRGSSYDIWTVDVAAGELTRLTSRPDVEDYDTAWHPDGDRILFVRADAAGARTIASVPAAGGEVTTVRTVDAGTLMCPAVSKDGRVAFLRTAGGSKFAATSALVVDGRTVSGTEDVSPLPPCWTPDGGLLYFAGGRLKILSPSLGPARDIPFTASLDVPRPVYRRKARDFDSAAPGPVRGIHLPALSPDGGSVVFAALNALWLMPIGARPRKLFQAAPSRYVQMPSWARDGRSIVYSYDGDAGGDGLAAVHRFFPRSGEDTVLATGGRLNPALSPDGDRLACHDTTGNLLVVDVASDAETKLAAPLGGNGLPGRPSWSPDGRYIALCDRNRLNQRFREGYNVIRVIDTRDGSSRTFLPLPHTSVSDRCDSGPVWSPDGTALALVVESALWVLPVGPDGTPAGGPQRITDEPADHPSWSGDSRRLLYLSGGRLRMVNRDGTGRRTLPVPLAATRRLPPRTDVTRVHAGRLWDGTGDTVREDVDIVITGNRITAVERHRSGAGRAGERRIDASGCTVVPGLWDSHTHPYQNIYGGRQNSLMLAYGITTNVSLGGFAYEQARLREAADSGAIAGPRLLTTGELIDGSRVAYSMGRAHNTSDGLRRTLQRAIALDYDFVKTYVRAPARVMAEATRTAHERLGVPAGSHLLTPGIQVGQDLTTHLTATQRQEYGRSASATGHTYEDVHEIYRGGRFEIIITPFNALYLLGDDPALADDPRVTTLMPPWDTVAVKALAKARPTEEQLRELQREMATYRRVVTDGGTLALGTDSPLTPIGLQVHLGLRALHRYAGLSPAQTLRTATAVPARMFGVEDDLGTAEPGKLADLTVVEGNPFQDFTDLTRVSWVMRDGIVHRREDVVGPHHLAAGRTVGDSEHWHAVGQIIRRESCCGT</sequence>
<feature type="compositionally biased region" description="Low complexity" evidence="1">
    <location>
        <begin position="73"/>
        <end position="85"/>
    </location>
</feature>
<feature type="region of interest" description="Disordered" evidence="1">
    <location>
        <begin position="605"/>
        <end position="628"/>
    </location>
</feature>
<dbReference type="PANTHER" id="PTHR43135:SF3">
    <property type="entry name" value="ALPHA-D-RIBOSE 1-METHYLPHOSPHONATE 5-TRIPHOSPHATE DIPHOSPHATASE"/>
    <property type="match status" value="1"/>
</dbReference>
<dbReference type="InterPro" id="IPR006311">
    <property type="entry name" value="TAT_signal"/>
</dbReference>
<dbReference type="InterPro" id="IPR011042">
    <property type="entry name" value="6-blade_b-propeller_TolB-like"/>
</dbReference>
<dbReference type="Gene3D" id="2.120.10.30">
    <property type="entry name" value="TolB, C-terminal domain"/>
    <property type="match status" value="2"/>
</dbReference>
<comment type="caution">
    <text evidence="3">The sequence shown here is derived from an EMBL/GenBank/DDBJ whole genome shotgun (WGS) entry which is preliminary data.</text>
</comment>
<dbReference type="Gene3D" id="3.20.20.140">
    <property type="entry name" value="Metal-dependent hydrolases"/>
    <property type="match status" value="2"/>
</dbReference>
<dbReference type="InterPro" id="IPR011659">
    <property type="entry name" value="WD40"/>
</dbReference>
<evidence type="ECO:0000313" key="4">
    <source>
        <dbReference type="Proteomes" id="UP001604267"/>
    </source>
</evidence>
<dbReference type="InterPro" id="IPR032466">
    <property type="entry name" value="Metal_Hydrolase"/>
</dbReference>
<reference evidence="3 4" key="1">
    <citation type="submission" date="2024-10" db="EMBL/GenBank/DDBJ databases">
        <title>The Natural Products Discovery Center: Release of the First 8490 Sequenced Strains for Exploring Actinobacteria Biosynthetic Diversity.</title>
        <authorList>
            <person name="Kalkreuter E."/>
            <person name="Kautsar S.A."/>
            <person name="Yang D."/>
            <person name="Bader C.D."/>
            <person name="Teijaro C.N."/>
            <person name="Fluegel L."/>
            <person name="Davis C.M."/>
            <person name="Simpson J.R."/>
            <person name="Lauterbach L."/>
            <person name="Steele A.D."/>
            <person name="Gui C."/>
            <person name="Meng S."/>
            <person name="Li G."/>
            <person name="Viehrig K."/>
            <person name="Ye F."/>
            <person name="Su P."/>
            <person name="Kiefer A.F."/>
            <person name="Nichols A."/>
            <person name="Cepeda A.J."/>
            <person name="Yan W."/>
            <person name="Fan B."/>
            <person name="Jiang Y."/>
            <person name="Adhikari A."/>
            <person name="Zheng C.-J."/>
            <person name="Schuster L."/>
            <person name="Cowan T.M."/>
            <person name="Smanski M.J."/>
            <person name="Chevrette M.G."/>
            <person name="De Carvalho L.P.S."/>
            <person name="Shen B."/>
        </authorList>
    </citation>
    <scope>NUCLEOTIDE SEQUENCE [LARGE SCALE GENOMIC DNA]</scope>
    <source>
        <strain evidence="3 4">NPDC048320</strain>
    </source>
</reference>
<evidence type="ECO:0000256" key="1">
    <source>
        <dbReference type="SAM" id="MobiDB-lite"/>
    </source>
</evidence>
<dbReference type="InterPro" id="IPR006680">
    <property type="entry name" value="Amidohydro-rel"/>
</dbReference>
<dbReference type="SUPFAM" id="SSF82171">
    <property type="entry name" value="DPP6 N-terminal domain-like"/>
    <property type="match status" value="1"/>
</dbReference>
<keyword evidence="4" id="KW-1185">Reference proteome</keyword>
<dbReference type="Pfam" id="PF01979">
    <property type="entry name" value="Amidohydro_1"/>
    <property type="match status" value="1"/>
</dbReference>
<feature type="region of interest" description="Disordered" evidence="1">
    <location>
        <begin position="73"/>
        <end position="92"/>
    </location>
</feature>
<evidence type="ECO:0000259" key="2">
    <source>
        <dbReference type="Pfam" id="PF01979"/>
    </source>
</evidence>